<evidence type="ECO:0000313" key="3">
    <source>
        <dbReference type="EMBL" id="OGZ65285.1"/>
    </source>
</evidence>
<dbReference type="AlphaFoldDB" id="A0A1G2HS84"/>
<reference evidence="3 4" key="1">
    <citation type="journal article" date="2016" name="Nat. Commun.">
        <title>Thousands of microbial genomes shed light on interconnected biogeochemical processes in an aquifer system.</title>
        <authorList>
            <person name="Anantharaman K."/>
            <person name="Brown C.T."/>
            <person name="Hug L.A."/>
            <person name="Sharon I."/>
            <person name="Castelle C.J."/>
            <person name="Probst A.J."/>
            <person name="Thomas B.C."/>
            <person name="Singh A."/>
            <person name="Wilkins M.J."/>
            <person name="Karaoz U."/>
            <person name="Brodie E.L."/>
            <person name="Williams K.H."/>
            <person name="Hubbard S.S."/>
            <person name="Banfield J.F."/>
        </authorList>
    </citation>
    <scope>NUCLEOTIDE SEQUENCE [LARGE SCALE GENOMIC DNA]</scope>
</reference>
<comment type="similarity">
    <text evidence="1">Belongs to the DegT/DnrJ/EryC1 family.</text>
</comment>
<dbReference type="InterPro" id="IPR013974">
    <property type="entry name" value="SAF"/>
</dbReference>
<dbReference type="GO" id="GO:0000271">
    <property type="term" value="P:polysaccharide biosynthetic process"/>
    <property type="evidence" value="ECO:0007669"/>
    <property type="project" value="TreeGrafter"/>
</dbReference>
<dbReference type="InterPro" id="IPR006190">
    <property type="entry name" value="SAF_AFP_Neu5Ac"/>
</dbReference>
<dbReference type="InterPro" id="IPR015424">
    <property type="entry name" value="PyrdxlP-dep_Trfase"/>
</dbReference>
<evidence type="ECO:0000256" key="1">
    <source>
        <dbReference type="RuleBase" id="RU004508"/>
    </source>
</evidence>
<dbReference type="SUPFAM" id="SSF53383">
    <property type="entry name" value="PLP-dependent transferases"/>
    <property type="match status" value="1"/>
</dbReference>
<dbReference type="PANTHER" id="PTHR30244">
    <property type="entry name" value="TRANSAMINASE"/>
    <property type="match status" value="1"/>
</dbReference>
<dbReference type="Gene3D" id="3.90.1210.10">
    <property type="entry name" value="Antifreeze-like/N-acetylneuraminic acid synthase C-terminal domain"/>
    <property type="match status" value="1"/>
</dbReference>
<dbReference type="Pfam" id="PF02348">
    <property type="entry name" value="CTP_transf_3"/>
    <property type="match status" value="1"/>
</dbReference>
<dbReference type="InterPro" id="IPR003329">
    <property type="entry name" value="Cytidylyl_trans"/>
</dbReference>
<dbReference type="InterPro" id="IPR057736">
    <property type="entry name" value="SAF_PseI/NeuA/NeuB"/>
</dbReference>
<dbReference type="Proteomes" id="UP000178774">
    <property type="component" value="Unassembled WGS sequence"/>
</dbReference>
<proteinExistence type="inferred from homology"/>
<protein>
    <recommendedName>
        <fullName evidence="2">AFP-like domain-containing protein</fullName>
    </recommendedName>
</protein>
<dbReference type="InterPro" id="IPR013785">
    <property type="entry name" value="Aldolase_TIM"/>
</dbReference>
<dbReference type="InterPro" id="IPR013132">
    <property type="entry name" value="PseI/NeuA/B-like_N"/>
</dbReference>
<dbReference type="Gene3D" id="3.90.1150.10">
    <property type="entry name" value="Aspartate Aminotransferase, domain 1"/>
    <property type="match status" value="1"/>
</dbReference>
<dbReference type="NCBIfam" id="TIGR03588">
    <property type="entry name" value="PseC"/>
    <property type="match status" value="1"/>
</dbReference>
<dbReference type="InterPro" id="IPR015421">
    <property type="entry name" value="PyrdxlP-dep_Trfase_major"/>
</dbReference>
<dbReference type="SUPFAM" id="SSF53448">
    <property type="entry name" value="Nucleotide-diphospho-sugar transferases"/>
    <property type="match status" value="1"/>
</dbReference>
<dbReference type="CDD" id="cd11615">
    <property type="entry name" value="SAF_NeuB_like"/>
    <property type="match status" value="1"/>
</dbReference>
<dbReference type="SUPFAM" id="SSF51269">
    <property type="entry name" value="AFP III-like domain"/>
    <property type="match status" value="1"/>
</dbReference>
<dbReference type="Pfam" id="PF01041">
    <property type="entry name" value="DegT_DnrJ_EryC1"/>
    <property type="match status" value="1"/>
</dbReference>
<gene>
    <name evidence="3" type="ORF">A2822_04470</name>
</gene>
<dbReference type="NCBIfam" id="TIGR03584">
    <property type="entry name" value="PseF"/>
    <property type="match status" value="1"/>
</dbReference>
<dbReference type="CDD" id="cd00616">
    <property type="entry name" value="AHBA_syn"/>
    <property type="match status" value="1"/>
</dbReference>
<dbReference type="EMBL" id="MHOP01000024">
    <property type="protein sequence ID" value="OGZ65285.1"/>
    <property type="molecule type" value="Genomic_DNA"/>
</dbReference>
<dbReference type="Gene3D" id="3.20.20.70">
    <property type="entry name" value="Aldolase class I"/>
    <property type="match status" value="1"/>
</dbReference>
<organism evidence="3 4">
    <name type="scientific">Candidatus Staskawiczbacteria bacterium RIFCSPHIGHO2_01_FULL_41_41</name>
    <dbReference type="NCBI Taxonomy" id="1802203"/>
    <lineage>
        <taxon>Bacteria</taxon>
        <taxon>Candidatus Staskawicziibacteriota</taxon>
    </lineage>
</organism>
<dbReference type="InterPro" id="IPR015422">
    <property type="entry name" value="PyrdxlP-dep_Trfase_small"/>
</dbReference>
<dbReference type="SUPFAM" id="SSF51569">
    <property type="entry name" value="Aldolase"/>
    <property type="match status" value="1"/>
</dbReference>
<dbReference type="PROSITE" id="PS50844">
    <property type="entry name" value="AFP_LIKE"/>
    <property type="match status" value="1"/>
</dbReference>
<feature type="domain" description="AFP-like" evidence="2">
    <location>
        <begin position="926"/>
        <end position="989"/>
    </location>
</feature>
<dbReference type="Gene3D" id="3.40.640.10">
    <property type="entry name" value="Type I PLP-dependent aspartate aminotransferase-like (Major domain)"/>
    <property type="match status" value="1"/>
</dbReference>
<dbReference type="PANTHER" id="PTHR30244:SF34">
    <property type="entry name" value="DTDP-4-AMINO-4,6-DIDEOXYGALACTOSE TRANSAMINASE"/>
    <property type="match status" value="1"/>
</dbReference>
<dbReference type="Gene3D" id="3.90.550.10">
    <property type="entry name" value="Spore Coat Polysaccharide Biosynthesis Protein SpsA, Chain A"/>
    <property type="match status" value="1"/>
</dbReference>
<dbReference type="Pfam" id="PF08666">
    <property type="entry name" value="SAF"/>
    <property type="match status" value="1"/>
</dbReference>
<dbReference type="InterPro" id="IPR020039">
    <property type="entry name" value="PseF"/>
</dbReference>
<dbReference type="InterPro" id="IPR036732">
    <property type="entry name" value="AFP_Neu5c_C_sf"/>
</dbReference>
<dbReference type="InterPro" id="IPR020026">
    <property type="entry name" value="PseC"/>
</dbReference>
<dbReference type="InterPro" id="IPR000653">
    <property type="entry name" value="DegT/StrS_aminotransferase"/>
</dbReference>
<dbReference type="GO" id="GO:0008483">
    <property type="term" value="F:transaminase activity"/>
    <property type="evidence" value="ECO:0007669"/>
    <property type="project" value="TreeGrafter"/>
</dbReference>
<dbReference type="GO" id="GO:0030170">
    <property type="term" value="F:pyridoxal phosphate binding"/>
    <property type="evidence" value="ECO:0007669"/>
    <property type="project" value="TreeGrafter"/>
</dbReference>
<evidence type="ECO:0000313" key="4">
    <source>
        <dbReference type="Proteomes" id="UP000178774"/>
    </source>
</evidence>
<accession>A0A1G2HS84</accession>
<comment type="caution">
    <text evidence="3">The sequence shown here is derived from an EMBL/GenBank/DDBJ whole genome shotgun (WGS) entry which is preliminary data.</text>
</comment>
<keyword evidence="1" id="KW-0663">Pyridoxal phosphate</keyword>
<dbReference type="Pfam" id="PF03102">
    <property type="entry name" value="NeuB"/>
    <property type="match status" value="1"/>
</dbReference>
<evidence type="ECO:0000259" key="2">
    <source>
        <dbReference type="PROSITE" id="PS50844"/>
    </source>
</evidence>
<dbReference type="InterPro" id="IPR029044">
    <property type="entry name" value="Nucleotide-diphossugar_trans"/>
</dbReference>
<sequence length="989" mass="111927">MVSEKIPYGKQSIQEDDLAAVQKALQDDFLTTGPKIKEFEEKFANYVGAKYAVAVSSGTAALHLACLAAGLKPGEELITSPLSFVASANCTLYCGATPVFADITEQGLIDPAEVEKKITAATKIILPVHYGGLPCDLEAIQKIASKHNLVVIEDACHALGARYKESKIGDCTYSQMSCFSFHPVKHITTGEGGMITTNSKDLYEKLLKLRTHGITKNPELFWYKDEGPWHQEMQELGYNYRMTDFQCALGMSQLTKIDSFIEKRRELANKYGEAFKKNPELEMVEEQNDLVNSYHLFILKVKNGKIRRTLFEYLKERDILCQVHYLPIYLQPYYRQKGYKPRLCPNAEQFYEKIISLPIYPSLMEQEQNRVIVNIQQFFMSTRKSRIAIIPARGGSKRIPRKNIKHFLGKPIITYSIECAIKSGLFDEVMVSTDDKEIAEIAIRAGAKVPFLRSEKTANDFAHLAEVMGEVLERYELQGKTFDYFCCLLPTAPFVSVEKMQECFSLMIEKNYDSVCPVRRYTYPIQRALKIEGEKLSMINPENLTKRSQDLMPAYHDSGQFYWMKTESFKRHKLLWTTNSGAVILSDLEVQDIDTEEDWKIAEVKYRILQDSEYASITEEKPKVSFKVGTRIIGSNQPCFIIAEAGVNHNGDFNLAKKLIDVAAAAGVDAVKFQWLTAEGLYVPDAGHFRNEWGEEVDIYQVWKKTEFPGWWIPDLAAYAQSKGLILFASVFDEKGVDILDRHVGMFKIASSETTHLPLLKKAAFTGKPLIFSIGGAQLKEVQEAVATVASTGNKSLSILHCVAKYPAPPSSANLKALKTISTFFPEVVVGYSDHTMDYMGVPSAAVALGAKIIEKHFTLSRAMEGIDHKMSLEPAELKQMVQVVRETEKQLQEGKHIYIDQAWLGDGEITLTEEQRSMMKFVRRKIFVVKPIKKGEVFNPENISVLRPGNRQVESALDPKHYWEIMGKKASCDLFPYTVLTKEDWWNE</sequence>
<name>A0A1G2HS84_9BACT</name>
<dbReference type="CDD" id="cd02513">
    <property type="entry name" value="CMP-NeuAc_Synthase"/>
    <property type="match status" value="1"/>
</dbReference>